<dbReference type="PANTHER" id="PTHR11802">
    <property type="entry name" value="SERINE PROTEASE FAMILY S10 SERINE CARBOXYPEPTIDASE"/>
    <property type="match status" value="1"/>
</dbReference>
<dbReference type="Proteomes" id="UP000786811">
    <property type="component" value="Unassembled WGS sequence"/>
</dbReference>
<dbReference type="EC" id="3.4.16.-" evidence="10"/>
<keyword evidence="5 10" id="KW-0645">Protease</keyword>
<evidence type="ECO:0000256" key="3">
    <source>
        <dbReference type="ARBA" id="ARBA00022525"/>
    </source>
</evidence>
<organism evidence="11 12">
    <name type="scientific">Cotesia congregata</name>
    <name type="common">Parasitoid wasp</name>
    <name type="synonym">Apanteles congregatus</name>
    <dbReference type="NCBI Taxonomy" id="51543"/>
    <lineage>
        <taxon>Eukaryota</taxon>
        <taxon>Metazoa</taxon>
        <taxon>Ecdysozoa</taxon>
        <taxon>Arthropoda</taxon>
        <taxon>Hexapoda</taxon>
        <taxon>Insecta</taxon>
        <taxon>Pterygota</taxon>
        <taxon>Neoptera</taxon>
        <taxon>Endopterygota</taxon>
        <taxon>Hymenoptera</taxon>
        <taxon>Apocrita</taxon>
        <taxon>Ichneumonoidea</taxon>
        <taxon>Braconidae</taxon>
        <taxon>Microgastrinae</taxon>
        <taxon>Cotesia</taxon>
    </lineage>
</organism>
<evidence type="ECO:0000256" key="6">
    <source>
        <dbReference type="ARBA" id="ARBA00022729"/>
    </source>
</evidence>
<dbReference type="FunFam" id="3.40.50.1820:FF:000075">
    <property type="entry name" value="Carboxypeptidase"/>
    <property type="match status" value="2"/>
</dbReference>
<dbReference type="PANTHER" id="PTHR11802:SF3">
    <property type="entry name" value="RETINOID-INDUCIBLE SERINE CARBOXYPEPTIDASE"/>
    <property type="match status" value="1"/>
</dbReference>
<dbReference type="GO" id="GO:0004185">
    <property type="term" value="F:serine-type carboxypeptidase activity"/>
    <property type="evidence" value="ECO:0007669"/>
    <property type="project" value="UniProtKB-UniRule"/>
</dbReference>
<name>A0A8J2MHA2_COTCN</name>
<evidence type="ECO:0000313" key="11">
    <source>
        <dbReference type="EMBL" id="CAG5082856.1"/>
    </source>
</evidence>
<evidence type="ECO:0000256" key="5">
    <source>
        <dbReference type="ARBA" id="ARBA00022670"/>
    </source>
</evidence>
<proteinExistence type="inferred from homology"/>
<evidence type="ECO:0000313" key="12">
    <source>
        <dbReference type="Proteomes" id="UP000786811"/>
    </source>
</evidence>
<evidence type="ECO:0000256" key="10">
    <source>
        <dbReference type="RuleBase" id="RU361156"/>
    </source>
</evidence>
<comment type="subcellular location">
    <subcellularLocation>
        <location evidence="1">Secreted</location>
    </subcellularLocation>
</comment>
<comment type="function">
    <text evidence="9">May be involved in vascular wall and kidney homeostasis.</text>
</comment>
<dbReference type="Gene3D" id="3.40.50.1820">
    <property type="entry name" value="alpha/beta hydrolase"/>
    <property type="match status" value="3"/>
</dbReference>
<gene>
    <name evidence="11" type="ORF">HICCMSTLAB_LOCUS3669</name>
</gene>
<sequence length="1285" mass="144955">MSRNLIVLLLSSCIIYAQLNNVEGKKGFGKGEQDWSYEEVRPGAHMFWWLYYANPPNKSANFNALSKPLVIWIHGGPGSSATGYGNFEEIGPYDLFGQYRNLTLVNDYNVLFIDNPVGSGFSYVDNESAYAQNNAQIARDLLECIKRFLQKIPAFKNIPTYIFGESYGAKMGAELATVWYKAQKCNDVQSKLKGVLLGSPWISPIDIVLSWPQFLLNTGIVDTVGARRIEASARKADESVKAENWKAATDAEVDTLNTIGQVSDNITQFNILIERSSHAGVQNFTTRFPKPPKTAEHWAELVRFVNTDVKRALGLTSNWVMDSEKVAEVLWSDIFKPGVSFVEELLNETNLKVYIYNGQLDLICALPGTLKWVENLKWKHDDAWKNSPRVPFSVDGILEGYVKAYKKFKILLLTIPTLQLQLSKISRHVNKVEGKKGFGPGDQEWGYVTVRPSAHIFWWLYYVNPPEKPTNFDPLSKPLMIWIHGGPGGSGAGYGNFMQFGPLDIFGHRRSYTWVNDYNVLFIDNPVGSGFSYVSDESAYAKNNTQIANDLFRCVNKFFEVIPTFKSVPTYIVGESYGSKMGVELASIWYKAQTSNSIQSNLKGVVLGVPWISPINSILSWGSFLLNTGIVDTAGYNEIEAETEIIRQAIEAGKWTEATDAKDVAFKIVDQVSAHISTSNIISERHSYGGIKNYTTIFPKPPKPPDNTTKLVSFMNNEVKQALGLISSWVLNPRIVVDNIRCDILKPVVYIVEELLNESDLKVSVYAGQFDLVVALPGTVKWVENLNWKHIAAWKKSPRLAFAVDNTIEGYVKSYNKLKMFWVLRSGHLCILFCSAQEIQTSSNLKSVPPTVVAHDRTHLDRAEAKPGFGPGDQDWGYVKVRSGAYMFWWLYYANPPTKPDNFNVYSRPLLIWLQGGPGASSAGFGNFGEIGPLDVNLQRRNHTWVNNYNILFIDSPVNAGFSFIDGNVTLPRDNKAIAYDLMRCMEGFLKAYTQFQTVPTYIIAESYGGKMATHFALLWDKVQHLTDGTEKFKSNLKGIGLGDPWISPLESILSYAPFLLNTGMINYKGYEKIQQAASLTKYAIDLGNWSNAIEQFKNTWITIINCTNNIDLYNLLEKKTPLFESHLAFSSLAQKTQQNARFDQKLNSLMNGSVRRTLGLIRPFKVRSYDIKHSLREDFLKPVTNIVERILNETNLKVFIYNGQLDVVIPTSSTLAWIEKLHWNGAENWKKSERKAITIDNYIEGYVQGFTKLKMFWINRAGHMVPEDNYQATHVMLHMLTNAS</sequence>
<evidence type="ECO:0000256" key="8">
    <source>
        <dbReference type="ARBA" id="ARBA00023180"/>
    </source>
</evidence>
<dbReference type="PRINTS" id="PR00724">
    <property type="entry name" value="CRBOXYPTASEC"/>
</dbReference>
<dbReference type="InterPro" id="IPR018202">
    <property type="entry name" value="Ser_caboxypep_ser_AS"/>
</dbReference>
<comment type="similarity">
    <text evidence="2 10">Belongs to the peptidase S10 family.</text>
</comment>
<dbReference type="InterPro" id="IPR001563">
    <property type="entry name" value="Peptidase_S10"/>
</dbReference>
<dbReference type="GO" id="GO:0006508">
    <property type="term" value="P:proteolysis"/>
    <property type="evidence" value="ECO:0007669"/>
    <property type="project" value="UniProtKB-KW"/>
</dbReference>
<dbReference type="GO" id="GO:0005576">
    <property type="term" value="C:extracellular region"/>
    <property type="evidence" value="ECO:0007669"/>
    <property type="project" value="UniProtKB-SubCell"/>
</dbReference>
<dbReference type="OrthoDB" id="443318at2759"/>
<dbReference type="PROSITE" id="PS00131">
    <property type="entry name" value="CARBOXYPEPT_SER_SER"/>
    <property type="match status" value="2"/>
</dbReference>
<keyword evidence="3" id="KW-0964">Secreted</keyword>
<evidence type="ECO:0000256" key="9">
    <source>
        <dbReference type="ARBA" id="ARBA00055847"/>
    </source>
</evidence>
<dbReference type="SUPFAM" id="SSF53474">
    <property type="entry name" value="alpha/beta-Hydrolases"/>
    <property type="match status" value="3"/>
</dbReference>
<dbReference type="Pfam" id="PF00450">
    <property type="entry name" value="Peptidase_S10"/>
    <property type="match status" value="3"/>
</dbReference>
<keyword evidence="4 10" id="KW-0121">Carboxypeptidase</keyword>
<evidence type="ECO:0000256" key="2">
    <source>
        <dbReference type="ARBA" id="ARBA00009431"/>
    </source>
</evidence>
<dbReference type="EMBL" id="CAJNRD030001118">
    <property type="protein sequence ID" value="CAG5082856.1"/>
    <property type="molecule type" value="Genomic_DNA"/>
</dbReference>
<reference evidence="11" key="1">
    <citation type="submission" date="2021-04" db="EMBL/GenBank/DDBJ databases">
        <authorList>
            <person name="Chebbi M.A.C M."/>
        </authorList>
    </citation>
    <scope>NUCLEOTIDE SEQUENCE</scope>
</reference>
<accession>A0A8J2MHA2</accession>
<evidence type="ECO:0000256" key="4">
    <source>
        <dbReference type="ARBA" id="ARBA00022645"/>
    </source>
</evidence>
<feature type="chain" id="PRO_5035339509" description="Carboxypeptidase" evidence="10">
    <location>
        <begin position="20"/>
        <end position="1285"/>
    </location>
</feature>
<keyword evidence="12" id="KW-1185">Reference proteome</keyword>
<keyword evidence="6 10" id="KW-0732">Signal</keyword>
<protein>
    <recommendedName>
        <fullName evidence="10">Carboxypeptidase</fullName>
        <ecNumber evidence="10">3.4.16.-</ecNumber>
    </recommendedName>
</protein>
<comment type="caution">
    <text evidence="11">The sequence shown here is derived from an EMBL/GenBank/DDBJ whole genome shotgun (WGS) entry which is preliminary data.</text>
</comment>
<keyword evidence="8" id="KW-0325">Glycoprotein</keyword>
<feature type="signal peptide" evidence="10">
    <location>
        <begin position="1"/>
        <end position="19"/>
    </location>
</feature>
<dbReference type="InterPro" id="IPR029058">
    <property type="entry name" value="AB_hydrolase_fold"/>
</dbReference>
<evidence type="ECO:0000256" key="1">
    <source>
        <dbReference type="ARBA" id="ARBA00004613"/>
    </source>
</evidence>
<evidence type="ECO:0000256" key="7">
    <source>
        <dbReference type="ARBA" id="ARBA00022801"/>
    </source>
</evidence>
<keyword evidence="7 10" id="KW-0378">Hydrolase</keyword>